<feature type="compositionally biased region" description="Polar residues" evidence="1">
    <location>
        <begin position="731"/>
        <end position="745"/>
    </location>
</feature>
<dbReference type="GO" id="GO:0004843">
    <property type="term" value="F:cysteine-type deubiquitinase activity"/>
    <property type="evidence" value="ECO:0007669"/>
    <property type="project" value="InterPro"/>
</dbReference>
<comment type="caution">
    <text evidence="3">The sequence shown here is derived from an EMBL/GenBank/DDBJ whole genome shotgun (WGS) entry which is preliminary data.</text>
</comment>
<dbReference type="SUPFAM" id="SSF54001">
    <property type="entry name" value="Cysteine proteinases"/>
    <property type="match status" value="1"/>
</dbReference>
<dbReference type="InterPro" id="IPR028889">
    <property type="entry name" value="USP"/>
</dbReference>
<feature type="compositionally biased region" description="Polar residues" evidence="1">
    <location>
        <begin position="834"/>
        <end position="854"/>
    </location>
</feature>
<feature type="compositionally biased region" description="Basic and acidic residues" evidence="1">
    <location>
        <begin position="666"/>
        <end position="696"/>
    </location>
</feature>
<protein>
    <submittedName>
        <fullName evidence="3">Ubiquitin carboxyl-terminal hydrolase 29</fullName>
    </submittedName>
</protein>
<dbReference type="EMBL" id="JAAAJB010000128">
    <property type="protein sequence ID" value="KAG0264882.1"/>
    <property type="molecule type" value="Genomic_DNA"/>
</dbReference>
<evidence type="ECO:0000313" key="4">
    <source>
        <dbReference type="Proteomes" id="UP000807716"/>
    </source>
</evidence>
<evidence type="ECO:0000313" key="3">
    <source>
        <dbReference type="EMBL" id="KAG0264882.1"/>
    </source>
</evidence>
<accession>A0A9P6QBT6</accession>
<dbReference type="Gene3D" id="3.90.70.10">
    <property type="entry name" value="Cysteine proteinases"/>
    <property type="match status" value="1"/>
</dbReference>
<dbReference type="Pfam" id="PF00443">
    <property type="entry name" value="UCH"/>
    <property type="match status" value="1"/>
</dbReference>
<gene>
    <name evidence="3" type="primary">USP29</name>
    <name evidence="3" type="ORF">DFQ27_000942</name>
</gene>
<dbReference type="InterPro" id="IPR050185">
    <property type="entry name" value="Ub_carboxyl-term_hydrolase"/>
</dbReference>
<sequence>MARDDPSAESSPASASLSTAPTSLDTVAQTHFKCSVTVRDLERESLSRSHDHVRCFIAHDDAASLNLYIDQREGLDYLYHRLTDNIRHVYAGRGRNVNVQLSSKKRLEIVLQSDDSKQRLFELLSKIEARELSHEHFPKAMAKSTVFRIDPSIAYVTASDVWTEELMTPSNSRTLAQAIGQMPSISRSPPITSKDTLLAKLSVYAPRASQRAASSHGRGARSFVAQKPKVTYADRSIVDVCSQRTRECIPLKTDKIKRLVTKRTSSSNPLNSQDEDAQVFLEELLNQSRQSIRARAINEYPFVGKFECDIDHRLVCMTCGKERIHTEQNQILSLDLQERTRASKQKAATIQSLLPRFFSPQEISFYCDACEGEKAVAHRTVSRLPKVLVLHLKRFQRDERDHPWTNDEPVTLEDSLLLDQYCNAEALGSALRFDEGLGSGHDQYPTIHYILDSDDEENPTQLPSNTIDLVEDSDEELQYRWAIEDSIRVQSLSQSSVSYEEHEDSTRIGDETLTDSIYEDIKALTSNDLSFMADVRDTASSSKHNPALLKDESFTNHQQRSGTSTPTMAPPKMILPELFAMTNGGNLPTPSALKPTKAEDDAKNSKGNHDRSLFKDEKDDLKKNIDGKDDFQGGNDVDGDDSDSDDEDFKRAIQASLQPCSTTSVSEKEVKEQEDRDLEEAIRRSLLDQEDNKENISPEDFDDQKKAKNEVDGDGGGKQPSKRGDMHSEATDNSGNSGNRLSFSQPVGKRDLDLHGGGRRSGNDLKRAQLRRCSSIDVSSMMVRTRTRSGNSRSDIQIHQHTTTSSSSSSLQRTPSEYNLRSLESRVSRRDSAESSSLASKGLSTTKVTKPDTATSKKGDGTRPASVAGSTSSLGVLTPPTPTTPPKEKSAGDSRRVASLSSPSTRRSMTTASRPPITSSGSSSTSTMPSKTTRADNSQQHADQSDPDNVATRPPGDETERAGLYRLRAVVSKPASGGGMNGGGSGQQAGYYLCDSLGSDGVWRCFDHQTVRRIGSWANMDQQRARIGYLAIYVHTV</sequence>
<feature type="compositionally biased region" description="Low complexity" evidence="1">
    <location>
        <begin position="8"/>
        <end position="21"/>
    </location>
</feature>
<feature type="compositionally biased region" description="Polar residues" evidence="1">
    <location>
        <begin position="788"/>
        <end position="801"/>
    </location>
</feature>
<reference evidence="3" key="1">
    <citation type="journal article" date="2020" name="Fungal Divers.">
        <title>Resolving the Mortierellaceae phylogeny through synthesis of multi-gene phylogenetics and phylogenomics.</title>
        <authorList>
            <person name="Vandepol N."/>
            <person name="Liber J."/>
            <person name="Desiro A."/>
            <person name="Na H."/>
            <person name="Kennedy M."/>
            <person name="Barry K."/>
            <person name="Grigoriev I.V."/>
            <person name="Miller A.N."/>
            <person name="O'Donnell K."/>
            <person name="Stajich J.E."/>
            <person name="Bonito G."/>
        </authorList>
    </citation>
    <scope>NUCLEOTIDE SEQUENCE</scope>
    <source>
        <strain evidence="3">BC1065</strain>
    </source>
</reference>
<feature type="compositionally biased region" description="Basic and acidic residues" evidence="1">
    <location>
        <begin position="748"/>
        <end position="767"/>
    </location>
</feature>
<proteinExistence type="predicted"/>
<feature type="compositionally biased region" description="Low complexity" evidence="1">
    <location>
        <begin position="913"/>
        <end position="932"/>
    </location>
</feature>
<dbReference type="GO" id="GO:0016579">
    <property type="term" value="P:protein deubiquitination"/>
    <property type="evidence" value="ECO:0007669"/>
    <property type="project" value="InterPro"/>
</dbReference>
<dbReference type="Proteomes" id="UP000807716">
    <property type="component" value="Unassembled WGS sequence"/>
</dbReference>
<name>A0A9P6QBT6_9FUNG</name>
<evidence type="ECO:0000259" key="2">
    <source>
        <dbReference type="PROSITE" id="PS50235"/>
    </source>
</evidence>
<keyword evidence="4" id="KW-1185">Reference proteome</keyword>
<dbReference type="InterPro" id="IPR038765">
    <property type="entry name" value="Papain-like_cys_pep_sf"/>
</dbReference>
<feature type="compositionally biased region" description="Polar residues" evidence="1">
    <location>
        <begin position="655"/>
        <end position="665"/>
    </location>
</feature>
<feature type="compositionally biased region" description="Basic and acidic residues" evidence="1">
    <location>
        <begin position="596"/>
        <end position="631"/>
    </location>
</feature>
<dbReference type="InterPro" id="IPR001394">
    <property type="entry name" value="Peptidase_C19_UCH"/>
</dbReference>
<dbReference type="OrthoDB" id="2429747at2759"/>
<feature type="compositionally biased region" description="Basic and acidic residues" evidence="1">
    <location>
        <begin position="886"/>
        <end position="896"/>
    </location>
</feature>
<feature type="compositionally biased region" description="Acidic residues" evidence="1">
    <location>
        <begin position="637"/>
        <end position="647"/>
    </location>
</feature>
<dbReference type="CDD" id="cd02257">
    <property type="entry name" value="Peptidase_C19"/>
    <property type="match status" value="1"/>
</dbReference>
<organism evidence="3 4">
    <name type="scientific">Actinomortierella ambigua</name>
    <dbReference type="NCBI Taxonomy" id="1343610"/>
    <lineage>
        <taxon>Eukaryota</taxon>
        <taxon>Fungi</taxon>
        <taxon>Fungi incertae sedis</taxon>
        <taxon>Mucoromycota</taxon>
        <taxon>Mortierellomycotina</taxon>
        <taxon>Mortierellomycetes</taxon>
        <taxon>Mortierellales</taxon>
        <taxon>Mortierellaceae</taxon>
        <taxon>Actinomortierella</taxon>
    </lineage>
</organism>
<dbReference type="PROSITE" id="PS50235">
    <property type="entry name" value="USP_3"/>
    <property type="match status" value="1"/>
</dbReference>
<feature type="compositionally biased region" description="Polar residues" evidence="1">
    <location>
        <begin position="555"/>
        <end position="567"/>
    </location>
</feature>
<feature type="region of interest" description="Disordered" evidence="1">
    <location>
        <begin position="1"/>
        <end position="21"/>
    </location>
</feature>
<dbReference type="AlphaFoldDB" id="A0A9P6QBT6"/>
<feature type="compositionally biased region" description="Basic and acidic residues" evidence="1">
    <location>
        <begin position="823"/>
        <end position="833"/>
    </location>
</feature>
<feature type="region of interest" description="Disordered" evidence="1">
    <location>
        <begin position="542"/>
        <end position="963"/>
    </location>
</feature>
<keyword evidence="3" id="KW-0378">Hydrolase</keyword>
<dbReference type="PANTHER" id="PTHR21646">
    <property type="entry name" value="UBIQUITIN CARBOXYL-TERMINAL HYDROLASE"/>
    <property type="match status" value="1"/>
</dbReference>
<feature type="domain" description="USP" evidence="2">
    <location>
        <begin position="213"/>
        <end position="521"/>
    </location>
</feature>
<evidence type="ECO:0000256" key="1">
    <source>
        <dbReference type="SAM" id="MobiDB-lite"/>
    </source>
</evidence>
<feature type="compositionally biased region" description="Polar residues" evidence="1">
    <location>
        <begin position="899"/>
        <end position="912"/>
    </location>
</feature>